<comment type="caution">
    <text evidence="2">The sequence shown here is derived from an EMBL/GenBank/DDBJ whole genome shotgun (WGS) entry which is preliminary data.</text>
</comment>
<feature type="compositionally biased region" description="Basic residues" evidence="1">
    <location>
        <begin position="21"/>
        <end position="34"/>
    </location>
</feature>
<feature type="compositionally biased region" description="Basic residues" evidence="1">
    <location>
        <begin position="62"/>
        <end position="75"/>
    </location>
</feature>
<feature type="region of interest" description="Disordered" evidence="1">
    <location>
        <begin position="142"/>
        <end position="162"/>
    </location>
</feature>
<organism evidence="2 3">
    <name type="scientific">Mortierella isabellina</name>
    <name type="common">Filamentous fungus</name>
    <name type="synonym">Umbelopsis isabellina</name>
    <dbReference type="NCBI Taxonomy" id="91625"/>
    <lineage>
        <taxon>Eukaryota</taxon>
        <taxon>Fungi</taxon>
        <taxon>Fungi incertae sedis</taxon>
        <taxon>Mucoromycota</taxon>
        <taxon>Mucoromycotina</taxon>
        <taxon>Umbelopsidomycetes</taxon>
        <taxon>Umbelopsidales</taxon>
        <taxon>Umbelopsidaceae</taxon>
        <taxon>Umbelopsis</taxon>
    </lineage>
</organism>
<dbReference type="InterPro" id="IPR028322">
    <property type="entry name" value="PNRC-like_rgn"/>
</dbReference>
<feature type="region of interest" description="Disordered" evidence="1">
    <location>
        <begin position="1"/>
        <end position="130"/>
    </location>
</feature>
<sequence length="220" mass="24493">MISSQETESSLSKKTSPPKSQKPRSPRTKSKKTSKTSVEDQHTQTKPMKKATKQSKAESPTQRKKSNNSHKKSKSSRSQSPSTEVPQLSYSSTSGTESDDSEHLDTQLTPPMYSMNLNSSPSQHTKQNQRVTIAKQEVKYAGPTFSNAPAPDMLPLPGFSNKHAEAPSQIELQRRSRDLFNLLQPQAPMNNVYTPPAQVDRPMSLQDIEQGLRTFLKIQA</sequence>
<dbReference type="Pfam" id="PF15365">
    <property type="entry name" value="PNRC"/>
    <property type="match status" value="1"/>
</dbReference>
<dbReference type="AlphaFoldDB" id="A0A8H7PNU9"/>
<name>A0A8H7PNU9_MORIS</name>
<dbReference type="EMBL" id="JAEPQZ010000009">
    <property type="protein sequence ID" value="KAG2177371.1"/>
    <property type="molecule type" value="Genomic_DNA"/>
</dbReference>
<gene>
    <name evidence="2" type="ORF">INT43_008028</name>
</gene>
<feature type="compositionally biased region" description="Polar residues" evidence="1">
    <location>
        <begin position="115"/>
        <end position="130"/>
    </location>
</feature>
<dbReference type="OrthoDB" id="2388351at2759"/>
<reference evidence="2" key="1">
    <citation type="submission" date="2020-12" db="EMBL/GenBank/DDBJ databases">
        <title>Metabolic potential, ecology and presence of endohyphal bacteria is reflected in genomic diversity of Mucoromycotina.</title>
        <authorList>
            <person name="Muszewska A."/>
            <person name="Okrasinska A."/>
            <person name="Steczkiewicz K."/>
            <person name="Drgas O."/>
            <person name="Orlowska M."/>
            <person name="Perlinska-Lenart U."/>
            <person name="Aleksandrzak-Piekarczyk T."/>
            <person name="Szatraj K."/>
            <person name="Zielenkiewicz U."/>
            <person name="Pilsyk S."/>
            <person name="Malc E."/>
            <person name="Mieczkowski P."/>
            <person name="Kruszewska J.S."/>
            <person name="Biernat P."/>
            <person name="Pawlowska J."/>
        </authorList>
    </citation>
    <scope>NUCLEOTIDE SEQUENCE</scope>
    <source>
        <strain evidence="2">WA0000067209</strain>
    </source>
</reference>
<keyword evidence="3" id="KW-1185">Reference proteome</keyword>
<accession>A0A8H7PNU9</accession>
<evidence type="ECO:0000313" key="3">
    <source>
        <dbReference type="Proteomes" id="UP000654370"/>
    </source>
</evidence>
<evidence type="ECO:0000313" key="2">
    <source>
        <dbReference type="EMBL" id="KAG2177371.1"/>
    </source>
</evidence>
<dbReference type="GO" id="GO:0016071">
    <property type="term" value="P:mRNA metabolic process"/>
    <property type="evidence" value="ECO:0007669"/>
    <property type="project" value="UniProtKB-ARBA"/>
</dbReference>
<protein>
    <submittedName>
        <fullName evidence="2">Uncharacterized protein</fullName>
    </submittedName>
</protein>
<proteinExistence type="predicted"/>
<evidence type="ECO:0000256" key="1">
    <source>
        <dbReference type="SAM" id="MobiDB-lite"/>
    </source>
</evidence>
<dbReference type="Proteomes" id="UP000654370">
    <property type="component" value="Unassembled WGS sequence"/>
</dbReference>
<feature type="compositionally biased region" description="Low complexity" evidence="1">
    <location>
        <begin position="1"/>
        <end position="19"/>
    </location>
</feature>